<organism evidence="1 2">
    <name type="scientific">Vicia faba</name>
    <name type="common">Broad bean</name>
    <name type="synonym">Faba vulgaris</name>
    <dbReference type="NCBI Taxonomy" id="3906"/>
    <lineage>
        <taxon>Eukaryota</taxon>
        <taxon>Viridiplantae</taxon>
        <taxon>Streptophyta</taxon>
        <taxon>Embryophyta</taxon>
        <taxon>Tracheophyta</taxon>
        <taxon>Spermatophyta</taxon>
        <taxon>Magnoliopsida</taxon>
        <taxon>eudicotyledons</taxon>
        <taxon>Gunneridae</taxon>
        <taxon>Pentapetalae</taxon>
        <taxon>rosids</taxon>
        <taxon>fabids</taxon>
        <taxon>Fabales</taxon>
        <taxon>Fabaceae</taxon>
        <taxon>Papilionoideae</taxon>
        <taxon>50 kb inversion clade</taxon>
        <taxon>NPAAA clade</taxon>
        <taxon>Hologalegina</taxon>
        <taxon>IRL clade</taxon>
        <taxon>Fabeae</taxon>
        <taxon>Vicia</taxon>
    </lineage>
</organism>
<dbReference type="EMBL" id="OX451737">
    <property type="protein sequence ID" value="CAI8596641.1"/>
    <property type="molecule type" value="Genomic_DNA"/>
</dbReference>
<proteinExistence type="predicted"/>
<evidence type="ECO:0000313" key="1">
    <source>
        <dbReference type="EMBL" id="CAI8596641.1"/>
    </source>
</evidence>
<name>A0AAV0ZFE7_VICFA</name>
<dbReference type="Proteomes" id="UP001157006">
    <property type="component" value="Chromosome 2"/>
</dbReference>
<reference evidence="1 2" key="1">
    <citation type="submission" date="2023-01" db="EMBL/GenBank/DDBJ databases">
        <authorList>
            <person name="Kreplak J."/>
        </authorList>
    </citation>
    <scope>NUCLEOTIDE SEQUENCE [LARGE SCALE GENOMIC DNA]</scope>
</reference>
<accession>A0AAV0ZFE7</accession>
<keyword evidence="2" id="KW-1185">Reference proteome</keyword>
<evidence type="ECO:0000313" key="2">
    <source>
        <dbReference type="Proteomes" id="UP001157006"/>
    </source>
</evidence>
<dbReference type="AlphaFoldDB" id="A0AAV0ZFE7"/>
<gene>
    <name evidence="1" type="ORF">VFH_II044560</name>
</gene>
<sequence>MKETLLFFSNSEIHCQVIAKTEFADERKNIFDSLKIKDIYVACIVPTQDARAYLVVSMPSEGSEIVWINATFIDRITNLERLFGGEKYGTHKVELELETSSFVARDVKVDIEHKRTIQSKELGVL</sequence>
<protein>
    <submittedName>
        <fullName evidence="1">Uncharacterized protein</fullName>
    </submittedName>
</protein>